<dbReference type="AlphaFoldDB" id="A0A9D1VY05"/>
<feature type="transmembrane region" description="Helical" evidence="1">
    <location>
        <begin position="191"/>
        <end position="208"/>
    </location>
</feature>
<protein>
    <submittedName>
        <fullName evidence="2">Uncharacterized protein</fullName>
    </submittedName>
</protein>
<feature type="transmembrane region" description="Helical" evidence="1">
    <location>
        <begin position="228"/>
        <end position="250"/>
    </location>
</feature>
<dbReference type="EMBL" id="DXFA01000086">
    <property type="protein sequence ID" value="HIX48302.1"/>
    <property type="molecule type" value="Genomic_DNA"/>
</dbReference>
<accession>A0A9D1VY05</accession>
<sequence>MFSDIKWHIRSVLDGMRKEQRLSALVFAWTVFCAYWSCHGQYESYLQLYHVRLCAADELIMFQGHWNFGIMLLPVFTFFVMKSSRESLNIQQLLRYRSRKKMFRKQIREGIIYAFIITTVMLTVETVFARTMTESFINWDQIDSLYYSQTGRMEEVSFLVVFGMIFVIYLVKFVQILIFMEALFWCPKYMPALWILLILLAAISSWRFDGYYQFFSVQTASWDSPVKMGGAFLLGILVILAEYSVGVRFIRKIDLYGEMNTGE</sequence>
<organism evidence="2 3">
    <name type="scientific">Candidatus Mediterraneibacter caccavium</name>
    <dbReference type="NCBI Taxonomy" id="2838661"/>
    <lineage>
        <taxon>Bacteria</taxon>
        <taxon>Bacillati</taxon>
        <taxon>Bacillota</taxon>
        <taxon>Clostridia</taxon>
        <taxon>Lachnospirales</taxon>
        <taxon>Lachnospiraceae</taxon>
        <taxon>Mediterraneibacter</taxon>
    </lineage>
</organism>
<keyword evidence="1" id="KW-0812">Transmembrane</keyword>
<feature type="transmembrane region" description="Helical" evidence="1">
    <location>
        <begin position="62"/>
        <end position="81"/>
    </location>
</feature>
<evidence type="ECO:0000256" key="1">
    <source>
        <dbReference type="SAM" id="Phobius"/>
    </source>
</evidence>
<evidence type="ECO:0000313" key="3">
    <source>
        <dbReference type="Proteomes" id="UP000824243"/>
    </source>
</evidence>
<keyword evidence="1" id="KW-0472">Membrane</keyword>
<gene>
    <name evidence="2" type="ORF">H9981_04730</name>
</gene>
<feature type="transmembrane region" description="Helical" evidence="1">
    <location>
        <begin position="110"/>
        <end position="129"/>
    </location>
</feature>
<feature type="transmembrane region" description="Helical" evidence="1">
    <location>
        <begin position="156"/>
        <end position="179"/>
    </location>
</feature>
<comment type="caution">
    <text evidence="2">The sequence shown here is derived from an EMBL/GenBank/DDBJ whole genome shotgun (WGS) entry which is preliminary data.</text>
</comment>
<keyword evidence="1" id="KW-1133">Transmembrane helix</keyword>
<reference evidence="2" key="1">
    <citation type="journal article" date="2021" name="PeerJ">
        <title>Extensive microbial diversity within the chicken gut microbiome revealed by metagenomics and culture.</title>
        <authorList>
            <person name="Gilroy R."/>
            <person name="Ravi A."/>
            <person name="Getino M."/>
            <person name="Pursley I."/>
            <person name="Horton D.L."/>
            <person name="Alikhan N.F."/>
            <person name="Baker D."/>
            <person name="Gharbi K."/>
            <person name="Hall N."/>
            <person name="Watson M."/>
            <person name="Adriaenssens E.M."/>
            <person name="Foster-Nyarko E."/>
            <person name="Jarju S."/>
            <person name="Secka A."/>
            <person name="Antonio M."/>
            <person name="Oren A."/>
            <person name="Chaudhuri R.R."/>
            <person name="La Ragione R."/>
            <person name="Hildebrand F."/>
            <person name="Pallen M.J."/>
        </authorList>
    </citation>
    <scope>NUCLEOTIDE SEQUENCE</scope>
    <source>
        <strain evidence="2">ChiSjej5B23-15282</strain>
    </source>
</reference>
<feature type="transmembrane region" description="Helical" evidence="1">
    <location>
        <begin position="21"/>
        <end position="42"/>
    </location>
</feature>
<evidence type="ECO:0000313" key="2">
    <source>
        <dbReference type="EMBL" id="HIX48302.1"/>
    </source>
</evidence>
<reference evidence="2" key="2">
    <citation type="submission" date="2021-04" db="EMBL/GenBank/DDBJ databases">
        <authorList>
            <person name="Gilroy R."/>
        </authorList>
    </citation>
    <scope>NUCLEOTIDE SEQUENCE</scope>
    <source>
        <strain evidence="2">ChiSjej5B23-15282</strain>
    </source>
</reference>
<dbReference type="Proteomes" id="UP000824243">
    <property type="component" value="Unassembled WGS sequence"/>
</dbReference>
<proteinExistence type="predicted"/>
<name>A0A9D1VY05_9FIRM</name>